<dbReference type="SUPFAM" id="SSF51735">
    <property type="entry name" value="NAD(P)-binding Rossmann-fold domains"/>
    <property type="match status" value="1"/>
</dbReference>
<dbReference type="InParanoid" id="C1FJ93"/>
<dbReference type="InterPro" id="IPR006694">
    <property type="entry name" value="Fatty_acid_hydroxylase"/>
</dbReference>
<keyword evidence="3 6" id="KW-0812">Transmembrane</keyword>
<evidence type="ECO:0000256" key="5">
    <source>
        <dbReference type="ARBA" id="ARBA00023136"/>
    </source>
</evidence>
<evidence type="ECO:0000256" key="1">
    <source>
        <dbReference type="ARBA" id="ARBA00004141"/>
    </source>
</evidence>
<dbReference type="AlphaFoldDB" id="C1FJ93"/>
<dbReference type="Proteomes" id="UP000002009">
    <property type="component" value="Chromosome 12"/>
</dbReference>
<dbReference type="GO" id="GO:0005506">
    <property type="term" value="F:iron ion binding"/>
    <property type="evidence" value="ECO:0007669"/>
    <property type="project" value="InterPro"/>
</dbReference>
<dbReference type="STRING" id="296587.C1FJ93"/>
<evidence type="ECO:0000313" key="9">
    <source>
        <dbReference type="EMBL" id="ACO70552.1"/>
    </source>
</evidence>
<comment type="similarity">
    <text evidence="2">Belongs to the sterol desaturase family.</text>
</comment>
<evidence type="ECO:0000256" key="2">
    <source>
        <dbReference type="ARBA" id="ARBA00009324"/>
    </source>
</evidence>
<feature type="domain" description="Fatty acid hydroxylase" evidence="7">
    <location>
        <begin position="129"/>
        <end position="267"/>
    </location>
</feature>
<dbReference type="Gene3D" id="3.40.50.720">
    <property type="entry name" value="NAD(P)-binding Rossmann-like Domain"/>
    <property type="match status" value="1"/>
</dbReference>
<keyword evidence="5 6" id="KW-0472">Membrane</keyword>
<keyword evidence="10" id="KW-1185">Reference proteome</keyword>
<feature type="domain" description="Very-long-chain aldehyde decarbonylase CER1-like C-terminal" evidence="8">
    <location>
        <begin position="449"/>
        <end position="617"/>
    </location>
</feature>
<evidence type="ECO:0000259" key="7">
    <source>
        <dbReference type="Pfam" id="PF04116"/>
    </source>
</evidence>
<accession>C1FJ93</accession>
<dbReference type="Pfam" id="PF04116">
    <property type="entry name" value="FA_hydroxylase"/>
    <property type="match status" value="1"/>
</dbReference>
<sequence>MALRPGPAYKFPWEDMGSFKYLLFVPFVATAALGLDDADNWAYHMLVIAAIRYVHAQFWISLSRIHAVTQHTKIQAKGIDYKQVDREDHWDDYIILQAIIMTLVHKMPYLGYNNFPQYNAMGMWQLLLLHAGPTEFIYYWLHRALHHHTLYSWYHSHHHASFVTEPITGSVHPFMEHIMYTANFAIPLVGTWAFGGASIAMFYAYLIGFDLLNNIGHCNFEFMPQWFMNIPGVKYLIYTPTYHSLHHSKVHVNFCLFMPIYDYAYGTNDPSSDELYRKAINGEAAPNKAPDVVFVAHGTELLSLFHLPFALRSFSSKPFKSVWWLQPFLPLCIPFVALLRIFGKPFTADRHRLLHLNTATWVTPAWGFQFFIKSEFNHINRQIERAILEADATGTKVIGLGALNKNEALNGGGQLFVDKHPNLRVRVVHGNTLTAAAILKKIPADVKEIFLTGSTSKLGRAIALYLSARGVRVVMYTTAKDRFEKIKAEAREEHRELLVQATTLEEGSGIKDWVVGKFCSARDQAKAPKHATFHQFVVPPLEESRRDCAYTDLPAFKLPKEAKDFRSCEMTMERGHVHACHAGALVHALEGWTYNEVGAIDHTKIDVTWDAAVKHGFALA</sequence>
<evidence type="ECO:0000256" key="4">
    <source>
        <dbReference type="ARBA" id="ARBA00022989"/>
    </source>
</evidence>
<evidence type="ECO:0000256" key="6">
    <source>
        <dbReference type="SAM" id="Phobius"/>
    </source>
</evidence>
<dbReference type="InterPro" id="IPR021940">
    <property type="entry name" value="CER1-like_C"/>
</dbReference>
<dbReference type="GO" id="GO:0016491">
    <property type="term" value="F:oxidoreductase activity"/>
    <property type="evidence" value="ECO:0007669"/>
    <property type="project" value="InterPro"/>
</dbReference>
<comment type="subcellular location">
    <subcellularLocation>
        <location evidence="1">Membrane</location>
        <topology evidence="1">Multi-pass membrane protein</topology>
    </subcellularLocation>
</comment>
<keyword evidence="4 6" id="KW-1133">Transmembrane helix</keyword>
<dbReference type="GO" id="GO:0008610">
    <property type="term" value="P:lipid biosynthetic process"/>
    <property type="evidence" value="ECO:0007669"/>
    <property type="project" value="InterPro"/>
</dbReference>
<dbReference type="InterPro" id="IPR050307">
    <property type="entry name" value="Sterol_Desaturase_Related"/>
</dbReference>
<dbReference type="GO" id="GO:0016020">
    <property type="term" value="C:membrane"/>
    <property type="evidence" value="ECO:0007669"/>
    <property type="project" value="UniProtKB-SubCell"/>
</dbReference>
<dbReference type="eggNOG" id="ENOG502QQ3D">
    <property type="taxonomic scope" value="Eukaryota"/>
</dbReference>
<dbReference type="OMA" id="CEMTMPR"/>
<name>C1FJ93_MICCC</name>
<dbReference type="RefSeq" id="XP_002509294.1">
    <property type="nucleotide sequence ID" value="XM_002509248.1"/>
</dbReference>
<evidence type="ECO:0000313" key="10">
    <source>
        <dbReference type="Proteomes" id="UP000002009"/>
    </source>
</evidence>
<dbReference type="FunCoup" id="C1FJ93">
    <property type="interactions" value="27"/>
</dbReference>
<evidence type="ECO:0008006" key="11">
    <source>
        <dbReference type="Google" id="ProtNLM"/>
    </source>
</evidence>
<dbReference type="OrthoDB" id="408954at2759"/>
<proteinExistence type="inferred from homology"/>
<dbReference type="InterPro" id="IPR036291">
    <property type="entry name" value="NAD(P)-bd_dom_sf"/>
</dbReference>
<feature type="transmembrane region" description="Helical" evidence="6">
    <location>
        <begin position="41"/>
        <end position="60"/>
    </location>
</feature>
<dbReference type="PANTHER" id="PTHR11863">
    <property type="entry name" value="STEROL DESATURASE"/>
    <property type="match status" value="1"/>
</dbReference>
<dbReference type="GeneID" id="8247942"/>
<dbReference type="KEGG" id="mis:MICPUN_86858"/>
<organism evidence="9 10">
    <name type="scientific">Micromonas commoda (strain RCC299 / NOUM17 / CCMP2709)</name>
    <name type="common">Picoplanktonic green alga</name>
    <dbReference type="NCBI Taxonomy" id="296587"/>
    <lineage>
        <taxon>Eukaryota</taxon>
        <taxon>Viridiplantae</taxon>
        <taxon>Chlorophyta</taxon>
        <taxon>Mamiellophyceae</taxon>
        <taxon>Mamiellales</taxon>
        <taxon>Mamiellaceae</taxon>
        <taxon>Micromonas</taxon>
    </lineage>
</organism>
<protein>
    <recommendedName>
        <fullName evidence="11">Fatty acid hydroxylase domain-containing protein</fullName>
    </recommendedName>
</protein>
<evidence type="ECO:0000256" key="3">
    <source>
        <dbReference type="ARBA" id="ARBA00022692"/>
    </source>
</evidence>
<dbReference type="Pfam" id="PF12076">
    <property type="entry name" value="CER1-like_C"/>
    <property type="match status" value="1"/>
</dbReference>
<reference evidence="9 10" key="1">
    <citation type="journal article" date="2009" name="Science">
        <title>Green evolution and dynamic adaptations revealed by genomes of the marine picoeukaryotes Micromonas.</title>
        <authorList>
            <person name="Worden A.Z."/>
            <person name="Lee J.H."/>
            <person name="Mock T."/>
            <person name="Rouze P."/>
            <person name="Simmons M.P."/>
            <person name="Aerts A.L."/>
            <person name="Allen A.E."/>
            <person name="Cuvelier M.L."/>
            <person name="Derelle E."/>
            <person name="Everett M.V."/>
            <person name="Foulon E."/>
            <person name="Grimwood J."/>
            <person name="Gundlach H."/>
            <person name="Henrissat B."/>
            <person name="Napoli C."/>
            <person name="McDonald S.M."/>
            <person name="Parker M.S."/>
            <person name="Rombauts S."/>
            <person name="Salamov A."/>
            <person name="Von Dassow P."/>
            <person name="Badger J.H."/>
            <person name="Coutinho P.M."/>
            <person name="Demir E."/>
            <person name="Dubchak I."/>
            <person name="Gentemann C."/>
            <person name="Eikrem W."/>
            <person name="Gready J.E."/>
            <person name="John U."/>
            <person name="Lanier W."/>
            <person name="Lindquist E.A."/>
            <person name="Lucas S."/>
            <person name="Mayer K.F."/>
            <person name="Moreau H."/>
            <person name="Not F."/>
            <person name="Otillar R."/>
            <person name="Panaud O."/>
            <person name="Pangilinan J."/>
            <person name="Paulsen I."/>
            <person name="Piegu B."/>
            <person name="Poliakov A."/>
            <person name="Robbens S."/>
            <person name="Schmutz J."/>
            <person name="Toulza E."/>
            <person name="Wyss T."/>
            <person name="Zelensky A."/>
            <person name="Zhou K."/>
            <person name="Armbrust E.V."/>
            <person name="Bhattacharya D."/>
            <person name="Goodenough U.W."/>
            <person name="Van de Peer Y."/>
            <person name="Grigoriev I.V."/>
        </authorList>
    </citation>
    <scope>NUCLEOTIDE SEQUENCE [LARGE SCALE GENOMIC DNA]</scope>
    <source>
        <strain evidence="10">RCC299 / NOUM17</strain>
    </source>
</reference>
<gene>
    <name evidence="9" type="ORF">MICPUN_86858</name>
</gene>
<feature type="transmembrane region" description="Helical" evidence="6">
    <location>
        <begin position="184"/>
        <end position="206"/>
    </location>
</feature>
<dbReference type="EMBL" id="CP001577">
    <property type="protein sequence ID" value="ACO70552.1"/>
    <property type="molecule type" value="Genomic_DNA"/>
</dbReference>
<evidence type="ECO:0000259" key="8">
    <source>
        <dbReference type="Pfam" id="PF12076"/>
    </source>
</evidence>